<protein>
    <submittedName>
        <fullName evidence="2">DUF411 domain-containing protein</fullName>
    </submittedName>
</protein>
<name>A0A7X3MSA4_9HYPH</name>
<reference evidence="2 3" key="1">
    <citation type="submission" date="2019-12" db="EMBL/GenBank/DDBJ databases">
        <authorList>
            <person name="Yuan C.-G."/>
        </authorList>
    </citation>
    <scope>NUCLEOTIDE SEQUENCE [LARGE SCALE GENOMIC DNA]</scope>
    <source>
        <strain evidence="2 3">KCTC 23863</strain>
    </source>
</reference>
<comment type="caution">
    <text evidence="2">The sequence shown here is derived from an EMBL/GenBank/DDBJ whole genome shotgun (WGS) entry which is preliminary data.</text>
</comment>
<feature type="chain" id="PRO_5030678175" evidence="1">
    <location>
        <begin position="30"/>
        <end position="160"/>
    </location>
</feature>
<dbReference type="RefSeq" id="WP_160884890.1">
    <property type="nucleotide sequence ID" value="NZ_WURB01000008.1"/>
</dbReference>
<organism evidence="2 3">
    <name type="scientific">Microvirga makkahensis</name>
    <dbReference type="NCBI Taxonomy" id="1128670"/>
    <lineage>
        <taxon>Bacteria</taxon>
        <taxon>Pseudomonadati</taxon>
        <taxon>Pseudomonadota</taxon>
        <taxon>Alphaproteobacteria</taxon>
        <taxon>Hyphomicrobiales</taxon>
        <taxon>Methylobacteriaceae</taxon>
        <taxon>Microvirga</taxon>
    </lineage>
</organism>
<accession>A0A7X3MSA4</accession>
<keyword evidence="3" id="KW-1185">Reference proteome</keyword>
<sequence>MNTTHMTRRSLVTGLAACALLAYSRPLQAEDLPKIVVSKDPTCGCCTAWVDHLRQAGFSADVVETSEINRVKVRLGVPQDLASCHTAEIGGYIIEGHVPADAIKRLLAEKPTGKGLAVAGMPMGSPGMEMEGMVPETYEVVLFGPSSRTTFARYQGARLL</sequence>
<evidence type="ECO:0000313" key="2">
    <source>
        <dbReference type="EMBL" id="MXQ12292.1"/>
    </source>
</evidence>
<dbReference type="EMBL" id="WURB01000008">
    <property type="protein sequence ID" value="MXQ12292.1"/>
    <property type="molecule type" value="Genomic_DNA"/>
</dbReference>
<dbReference type="OrthoDB" id="14727at2"/>
<dbReference type="InterPro" id="IPR007332">
    <property type="entry name" value="DUF411"/>
</dbReference>
<feature type="signal peptide" evidence="1">
    <location>
        <begin position="1"/>
        <end position="29"/>
    </location>
</feature>
<dbReference type="Proteomes" id="UP000436483">
    <property type="component" value="Unassembled WGS sequence"/>
</dbReference>
<gene>
    <name evidence="2" type="ORF">GR328_12630</name>
</gene>
<dbReference type="Pfam" id="PF04214">
    <property type="entry name" value="DUF411"/>
    <property type="match status" value="1"/>
</dbReference>
<keyword evidence="1" id="KW-0732">Signal</keyword>
<dbReference type="AlphaFoldDB" id="A0A7X3MSA4"/>
<reference evidence="2 3" key="2">
    <citation type="submission" date="2020-01" db="EMBL/GenBank/DDBJ databases">
        <title>Microvirga sp. nov., an arsenate reduction bacterium isolated from Tibet hotspring sediments.</title>
        <authorList>
            <person name="Xian W.-D."/>
            <person name="Li W.-J."/>
        </authorList>
    </citation>
    <scope>NUCLEOTIDE SEQUENCE [LARGE SCALE GENOMIC DNA]</scope>
    <source>
        <strain evidence="2 3">KCTC 23863</strain>
    </source>
</reference>
<evidence type="ECO:0000313" key="3">
    <source>
        <dbReference type="Proteomes" id="UP000436483"/>
    </source>
</evidence>
<proteinExistence type="predicted"/>
<evidence type="ECO:0000256" key="1">
    <source>
        <dbReference type="SAM" id="SignalP"/>
    </source>
</evidence>